<keyword evidence="1" id="KW-0732">Signal</keyword>
<dbReference type="Proteomes" id="UP000636709">
    <property type="component" value="Unassembled WGS sequence"/>
</dbReference>
<feature type="signal peptide" evidence="1">
    <location>
        <begin position="1"/>
        <end position="19"/>
    </location>
</feature>
<sequence length="105" mass="11143">MGHLFLLLLALLLTASAHASTHGHDKPAFTEDKSIAGIIGVIGSRPPSCAGGAGLVATARRCRCPFLRRSFRRGRRSSAMAVVLLLPPVEERGRPPTTTTPTTSR</sequence>
<keyword evidence="3" id="KW-1185">Reference proteome</keyword>
<feature type="chain" id="PRO_5032903701" evidence="1">
    <location>
        <begin position="20"/>
        <end position="105"/>
    </location>
</feature>
<dbReference type="EMBL" id="JACEFO010001598">
    <property type="protein sequence ID" value="KAF8733631.1"/>
    <property type="molecule type" value="Genomic_DNA"/>
</dbReference>
<evidence type="ECO:0000313" key="2">
    <source>
        <dbReference type="EMBL" id="KAF8733631.1"/>
    </source>
</evidence>
<proteinExistence type="predicted"/>
<accession>A0A835FB39</accession>
<gene>
    <name evidence="2" type="ORF">HU200_014783</name>
</gene>
<dbReference type="AlphaFoldDB" id="A0A835FB39"/>
<organism evidence="2 3">
    <name type="scientific">Digitaria exilis</name>
    <dbReference type="NCBI Taxonomy" id="1010633"/>
    <lineage>
        <taxon>Eukaryota</taxon>
        <taxon>Viridiplantae</taxon>
        <taxon>Streptophyta</taxon>
        <taxon>Embryophyta</taxon>
        <taxon>Tracheophyta</taxon>
        <taxon>Spermatophyta</taxon>
        <taxon>Magnoliopsida</taxon>
        <taxon>Liliopsida</taxon>
        <taxon>Poales</taxon>
        <taxon>Poaceae</taxon>
        <taxon>PACMAD clade</taxon>
        <taxon>Panicoideae</taxon>
        <taxon>Panicodae</taxon>
        <taxon>Paniceae</taxon>
        <taxon>Anthephorinae</taxon>
        <taxon>Digitaria</taxon>
    </lineage>
</organism>
<evidence type="ECO:0000313" key="3">
    <source>
        <dbReference type="Proteomes" id="UP000636709"/>
    </source>
</evidence>
<reference evidence="2" key="1">
    <citation type="submission" date="2020-07" db="EMBL/GenBank/DDBJ databases">
        <title>Genome sequence and genetic diversity analysis of an under-domesticated orphan crop, white fonio (Digitaria exilis).</title>
        <authorList>
            <person name="Bennetzen J.L."/>
            <person name="Chen S."/>
            <person name="Ma X."/>
            <person name="Wang X."/>
            <person name="Yssel A.E.J."/>
            <person name="Chaluvadi S.R."/>
            <person name="Johnson M."/>
            <person name="Gangashetty P."/>
            <person name="Hamidou F."/>
            <person name="Sanogo M.D."/>
            <person name="Zwaenepoel A."/>
            <person name="Wallace J."/>
            <person name="Van De Peer Y."/>
            <person name="Van Deynze A."/>
        </authorList>
    </citation>
    <scope>NUCLEOTIDE SEQUENCE</scope>
    <source>
        <tissue evidence="2">Leaves</tissue>
    </source>
</reference>
<name>A0A835FB39_9POAL</name>
<evidence type="ECO:0000256" key="1">
    <source>
        <dbReference type="SAM" id="SignalP"/>
    </source>
</evidence>
<comment type="caution">
    <text evidence="2">The sequence shown here is derived from an EMBL/GenBank/DDBJ whole genome shotgun (WGS) entry which is preliminary data.</text>
</comment>
<protein>
    <submittedName>
        <fullName evidence="2">Uncharacterized protein</fullName>
    </submittedName>
</protein>